<feature type="transmembrane region" description="Helical" evidence="9">
    <location>
        <begin position="214"/>
        <end position="237"/>
    </location>
</feature>
<evidence type="ECO:0000256" key="3">
    <source>
        <dbReference type="ARBA" id="ARBA00022597"/>
    </source>
</evidence>
<accession>A0ABU2GHS8</accession>
<reference evidence="10 11" key="1">
    <citation type="submission" date="2022-06" db="EMBL/GenBank/DDBJ databases">
        <title>Halogeometricum sp. a new haloarchaeum isolate from saline soil.</title>
        <authorList>
            <person name="Strakova D."/>
            <person name="Galisteo C."/>
            <person name="Sanchez-Porro C."/>
            <person name="Ventosa A."/>
        </authorList>
    </citation>
    <scope>NUCLEOTIDE SEQUENCE [LARGE SCALE GENOMIC DNA]</scope>
    <source>
        <strain evidence="10 11">S1BR25-6</strain>
    </source>
</reference>
<dbReference type="EMBL" id="JAMQOP010000003">
    <property type="protein sequence ID" value="MDS0300346.1"/>
    <property type="molecule type" value="Genomic_DNA"/>
</dbReference>
<evidence type="ECO:0000256" key="6">
    <source>
        <dbReference type="ARBA" id="ARBA00022989"/>
    </source>
</evidence>
<feature type="transmembrane region" description="Helical" evidence="9">
    <location>
        <begin position="150"/>
        <end position="176"/>
    </location>
</feature>
<dbReference type="InterPro" id="IPR004684">
    <property type="entry name" value="2keto-3dGluconate_permease"/>
</dbReference>
<evidence type="ECO:0000256" key="1">
    <source>
        <dbReference type="ARBA" id="ARBA00022448"/>
    </source>
</evidence>
<dbReference type="RefSeq" id="WP_310925243.1">
    <property type="nucleotide sequence ID" value="NZ_JAMQOP010000003.1"/>
</dbReference>
<feature type="transmembrane region" description="Helical" evidence="9">
    <location>
        <begin position="12"/>
        <end position="29"/>
    </location>
</feature>
<proteinExistence type="inferred from homology"/>
<keyword evidence="6 9" id="KW-1133">Transmembrane helix</keyword>
<evidence type="ECO:0000256" key="7">
    <source>
        <dbReference type="ARBA" id="ARBA00023136"/>
    </source>
</evidence>
<organism evidence="10 11">
    <name type="scientific">Halogeometricum salsisoli</name>
    <dbReference type="NCBI Taxonomy" id="2950536"/>
    <lineage>
        <taxon>Archaea</taxon>
        <taxon>Methanobacteriati</taxon>
        <taxon>Methanobacteriota</taxon>
        <taxon>Stenosarchaea group</taxon>
        <taxon>Halobacteria</taxon>
        <taxon>Halobacteriales</taxon>
        <taxon>Haloferacaceae</taxon>
        <taxon>Halogeometricum</taxon>
    </lineage>
</organism>
<keyword evidence="11" id="KW-1185">Reference proteome</keyword>
<keyword evidence="7 9" id="KW-0472">Membrane</keyword>
<evidence type="ECO:0000256" key="2">
    <source>
        <dbReference type="ARBA" id="ARBA00022475"/>
    </source>
</evidence>
<keyword evidence="5" id="KW-0769">Symport</keyword>
<feature type="region of interest" description="Disordered" evidence="8">
    <location>
        <begin position="309"/>
        <end position="331"/>
    </location>
</feature>
<evidence type="ECO:0000256" key="5">
    <source>
        <dbReference type="ARBA" id="ARBA00022847"/>
    </source>
</evidence>
<feature type="transmembrane region" description="Helical" evidence="9">
    <location>
        <begin position="188"/>
        <end position="208"/>
    </location>
</feature>
<feature type="transmembrane region" description="Helical" evidence="9">
    <location>
        <begin position="82"/>
        <end position="110"/>
    </location>
</feature>
<protein>
    <submittedName>
        <fullName evidence="10">2-keto-3-deoxygluconate permease</fullName>
    </submittedName>
</protein>
<keyword evidence="1" id="KW-0813">Transport</keyword>
<dbReference type="Pfam" id="PF03812">
    <property type="entry name" value="KdgT"/>
    <property type="match status" value="1"/>
</dbReference>
<evidence type="ECO:0000313" key="10">
    <source>
        <dbReference type="EMBL" id="MDS0300346.1"/>
    </source>
</evidence>
<evidence type="ECO:0000256" key="4">
    <source>
        <dbReference type="ARBA" id="ARBA00022692"/>
    </source>
</evidence>
<feature type="transmembrane region" description="Helical" evidence="9">
    <location>
        <begin position="41"/>
        <end position="62"/>
    </location>
</feature>
<feature type="compositionally biased region" description="Polar residues" evidence="8">
    <location>
        <begin position="321"/>
        <end position="331"/>
    </location>
</feature>
<dbReference type="Proteomes" id="UP001257060">
    <property type="component" value="Unassembled WGS sequence"/>
</dbReference>
<evidence type="ECO:0000256" key="9">
    <source>
        <dbReference type="SAM" id="Phobius"/>
    </source>
</evidence>
<keyword evidence="4 9" id="KW-0812">Transmembrane</keyword>
<gene>
    <name evidence="10" type="ORF">NDI76_16490</name>
</gene>
<evidence type="ECO:0000256" key="8">
    <source>
        <dbReference type="SAM" id="MobiDB-lite"/>
    </source>
</evidence>
<keyword evidence="2" id="KW-1003">Cell membrane</keyword>
<dbReference type="HAMAP" id="MF_00070">
    <property type="entry name" value="KdgT"/>
    <property type="match status" value="1"/>
</dbReference>
<comment type="caution">
    <text evidence="10">The sequence shown here is derived from an EMBL/GenBank/DDBJ whole genome shotgun (WGS) entry which is preliminary data.</text>
</comment>
<sequence>MKIKQTIERIPGGMMVVPLILGALTNTFFPQALEIGGFTTALLKDGALPLIAAFLVCMGAGITVDEAPQALKQGAAITASKFVVGMGIGLLVATFLGNSLLGLSSLAIIAAMTNTNGGLYAALVGEMGDETDVGAISIISVNDGPFLTMVALGTAGIASIPLLDLLAVVVPILIGMILGNLDDDMQEYLTSAGPVLIPFFAFPLGAGIDFTMLVTAGAAGILLGVVTVLVGGAFNILADRVSGGTGVAGASASSTAGNAVATPEAVAVADPALRQAAAVATPQVAASTIVTALLAPVLASFVHDRVYDDEAGPADDAGPAQPSQTSAAGNE</sequence>
<name>A0ABU2GHS8_9EURY</name>
<keyword evidence="3" id="KW-0762">Sugar transport</keyword>
<evidence type="ECO:0000313" key="11">
    <source>
        <dbReference type="Proteomes" id="UP001257060"/>
    </source>
</evidence>